<dbReference type="AlphaFoldDB" id="A0A0A8Z0B9"/>
<proteinExistence type="predicted"/>
<accession>A0A0A8Z0B9</accession>
<evidence type="ECO:0000313" key="1">
    <source>
        <dbReference type="EMBL" id="JAD28317.1"/>
    </source>
</evidence>
<sequence length="42" mass="4587">MLSHTNSTALLFARHPPLSHPQLSSNAPAPMAPWLNGDLFFT</sequence>
<name>A0A0A8Z0B9_ARUDO</name>
<protein>
    <submittedName>
        <fullName evidence="1">Uncharacterized protein</fullName>
    </submittedName>
</protein>
<reference evidence="1" key="1">
    <citation type="submission" date="2014-09" db="EMBL/GenBank/DDBJ databases">
        <authorList>
            <person name="Magalhaes I.L.F."/>
            <person name="Oliveira U."/>
            <person name="Santos F.R."/>
            <person name="Vidigal T.H.D.A."/>
            <person name="Brescovit A.D."/>
            <person name="Santos A.J."/>
        </authorList>
    </citation>
    <scope>NUCLEOTIDE SEQUENCE</scope>
    <source>
        <tissue evidence="1">Shoot tissue taken approximately 20 cm above the soil surface</tissue>
    </source>
</reference>
<organism evidence="1">
    <name type="scientific">Arundo donax</name>
    <name type="common">Giant reed</name>
    <name type="synonym">Donax arundinaceus</name>
    <dbReference type="NCBI Taxonomy" id="35708"/>
    <lineage>
        <taxon>Eukaryota</taxon>
        <taxon>Viridiplantae</taxon>
        <taxon>Streptophyta</taxon>
        <taxon>Embryophyta</taxon>
        <taxon>Tracheophyta</taxon>
        <taxon>Spermatophyta</taxon>
        <taxon>Magnoliopsida</taxon>
        <taxon>Liliopsida</taxon>
        <taxon>Poales</taxon>
        <taxon>Poaceae</taxon>
        <taxon>PACMAD clade</taxon>
        <taxon>Arundinoideae</taxon>
        <taxon>Arundineae</taxon>
        <taxon>Arundo</taxon>
    </lineage>
</organism>
<dbReference type="EMBL" id="GBRH01269578">
    <property type="protein sequence ID" value="JAD28317.1"/>
    <property type="molecule type" value="Transcribed_RNA"/>
</dbReference>
<reference evidence="1" key="2">
    <citation type="journal article" date="2015" name="Data Brief">
        <title>Shoot transcriptome of the giant reed, Arundo donax.</title>
        <authorList>
            <person name="Barrero R.A."/>
            <person name="Guerrero F.D."/>
            <person name="Moolhuijzen P."/>
            <person name="Goolsby J.A."/>
            <person name="Tidwell J."/>
            <person name="Bellgard S.E."/>
            <person name="Bellgard M.I."/>
        </authorList>
    </citation>
    <scope>NUCLEOTIDE SEQUENCE</scope>
    <source>
        <tissue evidence="1">Shoot tissue taken approximately 20 cm above the soil surface</tissue>
    </source>
</reference>